<dbReference type="Proteomes" id="UP000294927">
    <property type="component" value="Unassembled WGS sequence"/>
</dbReference>
<dbReference type="InterPro" id="IPR036390">
    <property type="entry name" value="WH_DNA-bd_sf"/>
</dbReference>
<reference evidence="1 2" key="1">
    <citation type="submission" date="2019-03" db="EMBL/GenBank/DDBJ databases">
        <title>Genomic Encyclopedia of Archaeal and Bacterial Type Strains, Phase II (KMG-II): from individual species to whole genera.</title>
        <authorList>
            <person name="Goeker M."/>
        </authorList>
    </citation>
    <scope>NUCLEOTIDE SEQUENCE [LARGE SCALE GENOMIC DNA]</scope>
    <source>
        <strain evidence="1 2">DSM 45499</strain>
    </source>
</reference>
<dbReference type="Gene3D" id="1.10.10.10">
    <property type="entry name" value="Winged helix-like DNA-binding domain superfamily/Winged helix DNA-binding domain"/>
    <property type="match status" value="1"/>
</dbReference>
<dbReference type="EMBL" id="SOCP01000006">
    <property type="protein sequence ID" value="TDV51012.1"/>
    <property type="molecule type" value="Genomic_DNA"/>
</dbReference>
<name>A0A4R7VNA4_9PSEU</name>
<accession>A0A4R7VNA4</accession>
<evidence type="ECO:0000313" key="2">
    <source>
        <dbReference type="Proteomes" id="UP000294927"/>
    </source>
</evidence>
<dbReference type="SUPFAM" id="SSF46785">
    <property type="entry name" value="Winged helix' DNA-binding domain"/>
    <property type="match status" value="1"/>
</dbReference>
<comment type="caution">
    <text evidence="1">The sequence shown here is derived from an EMBL/GenBank/DDBJ whole genome shotgun (WGS) entry which is preliminary data.</text>
</comment>
<protein>
    <submittedName>
        <fullName evidence="1">Uncharacterized protein</fullName>
    </submittedName>
</protein>
<keyword evidence="2" id="KW-1185">Reference proteome</keyword>
<proteinExistence type="predicted"/>
<evidence type="ECO:0000313" key="1">
    <source>
        <dbReference type="EMBL" id="TDV51012.1"/>
    </source>
</evidence>
<dbReference type="InterPro" id="IPR036388">
    <property type="entry name" value="WH-like_DNA-bd_sf"/>
</dbReference>
<sequence>MTVEPSERDRRVRIARLTDRGRAERAVLDERSDDIAGSFLAPLNAKQRTRLVEAMGEVDRLLTAGLVAVAPTDPDHPHARHCLAACFGLPGGRAVQRRVLRPPLVREGPQPALKTTVRSMTKLMAVATPWATTHATMMGRLSASISAFVPTLTKNVTV</sequence>
<gene>
    <name evidence="1" type="ORF">CLV71_106358</name>
</gene>
<dbReference type="AlphaFoldDB" id="A0A4R7VNA4"/>
<organism evidence="1 2">
    <name type="scientific">Actinophytocola oryzae</name>
    <dbReference type="NCBI Taxonomy" id="502181"/>
    <lineage>
        <taxon>Bacteria</taxon>
        <taxon>Bacillati</taxon>
        <taxon>Actinomycetota</taxon>
        <taxon>Actinomycetes</taxon>
        <taxon>Pseudonocardiales</taxon>
        <taxon>Pseudonocardiaceae</taxon>
    </lineage>
</organism>